<evidence type="ECO:0000256" key="3">
    <source>
        <dbReference type="ARBA" id="ARBA00022801"/>
    </source>
</evidence>
<comment type="similarity">
    <text evidence="1 6">Belongs to the phospholipase D family.</text>
</comment>
<reference evidence="12" key="2">
    <citation type="journal article" date="2007" name="PLoS Biol.">
        <title>Survey sequencing and comparative analysis of the elephant shark (Callorhinchus milii) genome.</title>
        <authorList>
            <person name="Venkatesh B."/>
            <person name="Kirkness E.F."/>
            <person name="Loh Y.H."/>
            <person name="Halpern A.L."/>
            <person name="Lee A.P."/>
            <person name="Johnson J."/>
            <person name="Dandona N."/>
            <person name="Viswanathan L.D."/>
            <person name="Tay A."/>
            <person name="Venter J.C."/>
            <person name="Strausberg R.L."/>
            <person name="Brenner S."/>
        </authorList>
    </citation>
    <scope>NUCLEOTIDE SEQUENCE [LARGE SCALE GENOMIC DNA]</scope>
</reference>
<dbReference type="Pfam" id="PF00614">
    <property type="entry name" value="PLDc"/>
    <property type="match status" value="1"/>
</dbReference>
<dbReference type="OrthoDB" id="14911at2759"/>
<dbReference type="SMART" id="SM00312">
    <property type="entry name" value="PX"/>
    <property type="match status" value="1"/>
</dbReference>
<reference evidence="10 12" key="3">
    <citation type="journal article" date="2014" name="Nature">
        <title>Elephant shark genome provides unique insights into gnathostome evolution.</title>
        <authorList>
            <consortium name="International Elephant Shark Genome Sequencing Consortium"/>
            <person name="Venkatesh B."/>
            <person name="Lee A.P."/>
            <person name="Ravi V."/>
            <person name="Maurya A.K."/>
            <person name="Lian M.M."/>
            <person name="Swann J.B."/>
            <person name="Ohta Y."/>
            <person name="Flajnik M.F."/>
            <person name="Sutoh Y."/>
            <person name="Kasahara M."/>
            <person name="Hoon S."/>
            <person name="Gangu V."/>
            <person name="Roy S.W."/>
            <person name="Irimia M."/>
            <person name="Korzh V."/>
            <person name="Kondrychyn I."/>
            <person name="Lim Z.W."/>
            <person name="Tay B.H."/>
            <person name="Tohari S."/>
            <person name="Kong K.W."/>
            <person name="Ho S."/>
            <person name="Lorente-Galdos B."/>
            <person name="Quilez J."/>
            <person name="Marques-Bonet T."/>
            <person name="Raney B.J."/>
            <person name="Ingham P.W."/>
            <person name="Tay A."/>
            <person name="Hillier L.W."/>
            <person name="Minx P."/>
            <person name="Boehm T."/>
            <person name="Wilson R.K."/>
            <person name="Brenner S."/>
            <person name="Warren W.C."/>
        </authorList>
    </citation>
    <scope>NUCLEOTIDE SEQUENCE</scope>
    <source>
        <tissue evidence="10">Testis</tissue>
    </source>
</reference>
<dbReference type="SUPFAM" id="SSF50729">
    <property type="entry name" value="PH domain-like"/>
    <property type="match status" value="1"/>
</dbReference>
<evidence type="ECO:0000256" key="2">
    <source>
        <dbReference type="ARBA" id="ARBA00022737"/>
    </source>
</evidence>
<evidence type="ECO:0000259" key="8">
    <source>
        <dbReference type="PROSITE" id="PS50035"/>
    </source>
</evidence>
<dbReference type="Ensembl" id="ENSCMIT00000035935.1">
    <property type="protein sequence ID" value="ENSCMIP00000035409.1"/>
    <property type="gene ID" value="ENSCMIG00000014762.1"/>
</dbReference>
<comment type="catalytic activity">
    <reaction evidence="6">
        <text>a 1,2-diacyl-sn-glycero-3-phosphocholine + H2O = a 1,2-diacyl-sn-glycero-3-phosphate + choline + H(+)</text>
        <dbReference type="Rhea" id="RHEA:14445"/>
        <dbReference type="ChEBI" id="CHEBI:15354"/>
        <dbReference type="ChEBI" id="CHEBI:15377"/>
        <dbReference type="ChEBI" id="CHEBI:15378"/>
        <dbReference type="ChEBI" id="CHEBI:57643"/>
        <dbReference type="ChEBI" id="CHEBI:58608"/>
        <dbReference type="EC" id="3.1.4.4"/>
    </reaction>
</comment>
<dbReference type="GO" id="GO:0006654">
    <property type="term" value="P:phosphatidic acid biosynthetic process"/>
    <property type="evidence" value="ECO:0007669"/>
    <property type="project" value="InterPro"/>
</dbReference>
<dbReference type="GeneTree" id="ENSGT00940000160229"/>
<dbReference type="FunFam" id="3.30.870.10:FF:000005">
    <property type="entry name" value="Phospholipase"/>
    <property type="match status" value="1"/>
</dbReference>
<evidence type="ECO:0000259" key="9">
    <source>
        <dbReference type="PROSITE" id="PS50195"/>
    </source>
</evidence>
<evidence type="ECO:0000256" key="6">
    <source>
        <dbReference type="PIRNR" id="PIRNR009376"/>
    </source>
</evidence>
<dbReference type="CDD" id="cd01254">
    <property type="entry name" value="PH_PLD"/>
    <property type="match status" value="1"/>
</dbReference>
<evidence type="ECO:0000256" key="1">
    <source>
        <dbReference type="ARBA" id="ARBA00008664"/>
    </source>
</evidence>
<dbReference type="InterPro" id="IPR001736">
    <property type="entry name" value="PLipase_D/transphosphatidylase"/>
</dbReference>
<dbReference type="GO" id="GO:0009395">
    <property type="term" value="P:phospholipid catabolic process"/>
    <property type="evidence" value="ECO:0007669"/>
    <property type="project" value="TreeGrafter"/>
</dbReference>
<dbReference type="PROSITE" id="PS50035">
    <property type="entry name" value="PLD"/>
    <property type="match status" value="2"/>
</dbReference>
<evidence type="ECO:0000313" key="11">
    <source>
        <dbReference type="Ensembl" id="ENSCMIP00000035409.1"/>
    </source>
</evidence>
<dbReference type="OMA" id="VRHPHRE"/>
<sequence length="969" mass="112126">MSHREFIEVSTNEREIQFDPNELQLDEDFIDHVDGEDNPEKFLSPFLLVYNIKPFKECNRQVFMRGVPVIAYIEGIERHLRGFKVRPSTLYMVRIVHGDFTWTVKKKFKHFEELHRELLKHKLKLQVIQPLTRLKSIHGRGHASGARQEPRAASVPALPRQPQWTSMRSASSKQKRLEEYLNILLEKTFYRNYHGMMAFLDVSELSFVQDLGPKGLEGMIVKRSGGHRIPGLNCCGRHRVCYRWSKRWMVIKDSFLLYMRPSNGIISFVLLFDKGFNVQVGSKDTGAKYGVMIENLSRTLIIKCSSYRQACWWKQEITNLAERHGQDFLTEHRFDSFVPARHNILARWFVNGSSYFSAVADALEQAKAEIFIADWWLSPEIYLKRPAKDDYWQLDNVLKRKAEQGVKIFVLLYKEVELALGINSDYSKRTLTSLHSNITVMRHPDHVSSTVLLWAHHEKLVVIDQSVAFLGGIDLAYGRFDDHEYRLTDLENPDQVDHKSELILDHNNADHSERHQESEDFSNEKPKEHLLIPDQTNQKFWLGKDYCNFILKDWVQLDKPFEDFIDRCTTPRMPWRDIGVVVHGGAARDVARHFIQRWNFTKIVKAKYKAPLFPYLLPRSHDTADKLPFVIPDCVTSNVQVLRSVECWSAGSCESSIYNAYLQVIRDSEHFIYIENQFFISCADERNVYNRIGDVIVDRILKAHNAGKTYRVYILVPLLPGFQGDITTGGGNSIQTILHFTFRTMCRGEHSIIERLKLDMGDDWVKYISFAGLRTNAELDNKLVTELIYVHSKMLIADDRQVIIGSANINDRSMLGKRDSEMAVLVEDTEMVTSIMDGEEYQAGKFALRLRLQCFKVQLGILDEHTPDIQDPVSDRFFQEIWNATATTNAAIYDQVFGCLPSNSVRSLSMLRDFVSTPVLAAEDPEQAREKLKSIRGFLVQYPLFFLCEEYLLPPLNSKEGMIPTEVWT</sequence>
<keyword evidence="12" id="KW-1185">Reference proteome</keyword>
<protein>
    <recommendedName>
        <fullName evidence="6">Phospholipase</fullName>
        <ecNumber evidence="6">3.1.4.4</ecNumber>
    </recommendedName>
</protein>
<dbReference type="PIRSF" id="PIRSF009376">
    <property type="entry name" value="Phospholipase_D_euk"/>
    <property type="match status" value="1"/>
</dbReference>
<name>V9K974_CALMI</name>
<feature type="domain" description="PLD phosphodiesterase" evidence="8">
    <location>
        <begin position="786"/>
        <end position="813"/>
    </location>
</feature>
<dbReference type="STRING" id="7868.ENSCMIP00000035409"/>
<evidence type="ECO:0000256" key="4">
    <source>
        <dbReference type="ARBA" id="ARBA00022963"/>
    </source>
</evidence>
<organism evidence="10">
    <name type="scientific">Callorhinchus milii</name>
    <name type="common">Ghost shark</name>
    <dbReference type="NCBI Taxonomy" id="7868"/>
    <lineage>
        <taxon>Eukaryota</taxon>
        <taxon>Metazoa</taxon>
        <taxon>Chordata</taxon>
        <taxon>Craniata</taxon>
        <taxon>Vertebrata</taxon>
        <taxon>Chondrichthyes</taxon>
        <taxon>Holocephali</taxon>
        <taxon>Chimaeriformes</taxon>
        <taxon>Callorhinchidae</taxon>
        <taxon>Callorhinchus</taxon>
    </lineage>
</organism>
<dbReference type="FunFam" id="3.30.870.10:FF:000048">
    <property type="entry name" value="Phospholipase"/>
    <property type="match status" value="1"/>
</dbReference>
<feature type="region of interest" description="Disordered" evidence="7">
    <location>
        <begin position="138"/>
        <end position="158"/>
    </location>
</feature>
<dbReference type="InterPro" id="IPR001683">
    <property type="entry name" value="PX_dom"/>
</dbReference>
<dbReference type="Gene3D" id="3.30.1520.10">
    <property type="entry name" value="Phox-like domain"/>
    <property type="match status" value="1"/>
</dbReference>
<dbReference type="EMBL" id="JW861784">
    <property type="protein sequence ID" value="AFO94301.1"/>
    <property type="molecule type" value="mRNA"/>
</dbReference>
<dbReference type="FunFam" id="3.30.1520.10:FF:000027">
    <property type="entry name" value="Phospholipase"/>
    <property type="match status" value="1"/>
</dbReference>
<dbReference type="PROSITE" id="PS50195">
    <property type="entry name" value="PX"/>
    <property type="match status" value="1"/>
</dbReference>
<dbReference type="GO" id="GO:0004630">
    <property type="term" value="F:phospholipase D activity"/>
    <property type="evidence" value="ECO:0007669"/>
    <property type="project" value="UniProtKB-UniRule"/>
</dbReference>
<gene>
    <name evidence="11" type="primary">LOC103190576</name>
</gene>
<dbReference type="PANTHER" id="PTHR18896">
    <property type="entry name" value="PHOSPHOLIPASE D"/>
    <property type="match status" value="1"/>
</dbReference>
<dbReference type="GeneID" id="103190576"/>
<dbReference type="EC" id="3.1.4.4" evidence="6"/>
<dbReference type="InterPro" id="IPR025202">
    <property type="entry name" value="PLD-like_dom"/>
</dbReference>
<dbReference type="KEGG" id="cmk:103190576"/>
<evidence type="ECO:0000256" key="5">
    <source>
        <dbReference type="ARBA" id="ARBA00023098"/>
    </source>
</evidence>
<reference evidence="12" key="1">
    <citation type="journal article" date="2006" name="Science">
        <title>Ancient noncoding elements conserved in the human genome.</title>
        <authorList>
            <person name="Venkatesh B."/>
            <person name="Kirkness E.F."/>
            <person name="Loh Y.H."/>
            <person name="Halpern A.L."/>
            <person name="Lee A.P."/>
            <person name="Johnson J."/>
            <person name="Dandona N."/>
            <person name="Viswanathan L.D."/>
            <person name="Tay A."/>
            <person name="Venter J.C."/>
            <person name="Strausberg R.L."/>
            <person name="Brenner S."/>
        </authorList>
    </citation>
    <scope>NUCLEOTIDE SEQUENCE [LARGE SCALE GENOMIC DNA]</scope>
</reference>
<dbReference type="Proteomes" id="UP000314986">
    <property type="component" value="Unassembled WGS sequence"/>
</dbReference>
<dbReference type="InterPro" id="IPR015679">
    <property type="entry name" value="PLipase_D_fam"/>
</dbReference>
<keyword evidence="4 6" id="KW-0442">Lipid degradation</keyword>
<dbReference type="Pfam" id="PF13091">
    <property type="entry name" value="PLDc_2"/>
    <property type="match status" value="1"/>
</dbReference>
<dbReference type="GO" id="GO:0035556">
    <property type="term" value="P:intracellular signal transduction"/>
    <property type="evidence" value="ECO:0007669"/>
    <property type="project" value="InterPro"/>
</dbReference>
<feature type="domain" description="PX" evidence="9">
    <location>
        <begin position="69"/>
        <end position="206"/>
    </location>
</feature>
<feature type="domain" description="PLD phosphodiesterase" evidence="8">
    <location>
        <begin position="452"/>
        <end position="479"/>
    </location>
</feature>
<dbReference type="InterPro" id="IPR016555">
    <property type="entry name" value="PLipase_D_euk"/>
</dbReference>
<evidence type="ECO:0000256" key="7">
    <source>
        <dbReference type="SAM" id="MobiDB-lite"/>
    </source>
</evidence>
<dbReference type="Gene3D" id="3.30.870.10">
    <property type="entry name" value="Endonuclease Chain A"/>
    <property type="match status" value="3"/>
</dbReference>
<dbReference type="GO" id="GO:0035091">
    <property type="term" value="F:phosphatidylinositol binding"/>
    <property type="evidence" value="ECO:0007669"/>
    <property type="project" value="InterPro"/>
</dbReference>
<dbReference type="AlphaFoldDB" id="V9K974"/>
<dbReference type="InterPro" id="IPR001849">
    <property type="entry name" value="PH_domain"/>
</dbReference>
<keyword evidence="3 6" id="KW-0378">Hydrolase</keyword>
<dbReference type="FunFam" id="3.30.870.10:FF:000022">
    <property type="entry name" value="Phospholipase"/>
    <property type="match status" value="1"/>
</dbReference>
<dbReference type="Pfam" id="PF00787">
    <property type="entry name" value="PX"/>
    <property type="match status" value="1"/>
</dbReference>
<dbReference type="PANTHER" id="PTHR18896:SF121">
    <property type="entry name" value="PHOSPHOLIPASE D2"/>
    <property type="match status" value="1"/>
</dbReference>
<reference evidence="11" key="4">
    <citation type="submission" date="2025-05" db="UniProtKB">
        <authorList>
            <consortium name="Ensembl"/>
        </authorList>
    </citation>
    <scope>IDENTIFICATION</scope>
</reference>
<dbReference type="SMART" id="SM00155">
    <property type="entry name" value="PLDc"/>
    <property type="match status" value="2"/>
</dbReference>
<keyword evidence="5" id="KW-0443">Lipid metabolism</keyword>
<dbReference type="InterPro" id="IPR036871">
    <property type="entry name" value="PX_dom_sf"/>
</dbReference>
<dbReference type="SUPFAM" id="SSF56024">
    <property type="entry name" value="Phospholipase D/nuclease"/>
    <property type="match status" value="2"/>
</dbReference>
<evidence type="ECO:0000313" key="10">
    <source>
        <dbReference type="EMBL" id="AFO94301.1"/>
    </source>
</evidence>
<evidence type="ECO:0000313" key="12">
    <source>
        <dbReference type="Proteomes" id="UP000314986"/>
    </source>
</evidence>
<accession>V9K974</accession>
<dbReference type="SMART" id="SM00233">
    <property type="entry name" value="PH"/>
    <property type="match status" value="1"/>
</dbReference>
<proteinExistence type="evidence at transcript level"/>
<dbReference type="GO" id="GO:0060627">
    <property type="term" value="P:regulation of vesicle-mediated transport"/>
    <property type="evidence" value="ECO:0007669"/>
    <property type="project" value="TreeGrafter"/>
</dbReference>
<dbReference type="SUPFAM" id="SSF64268">
    <property type="entry name" value="PX domain"/>
    <property type="match status" value="1"/>
</dbReference>
<keyword evidence="2" id="KW-0677">Repeat</keyword>